<feature type="domain" description="FAD/NAD(P)-binding" evidence="1">
    <location>
        <begin position="20"/>
        <end position="246"/>
    </location>
</feature>
<dbReference type="EMBL" id="UPHP01000144">
    <property type="protein sequence ID" value="VBA44074.1"/>
    <property type="molecule type" value="Genomic_DNA"/>
</dbReference>
<dbReference type="EC" id="1.8.2.3" evidence="2"/>
<dbReference type="InterPro" id="IPR036188">
    <property type="entry name" value="FAD/NAD-bd_sf"/>
</dbReference>
<evidence type="ECO:0000259" key="1">
    <source>
        <dbReference type="Pfam" id="PF07992"/>
    </source>
</evidence>
<dbReference type="Proteomes" id="UP000273307">
    <property type="component" value="Unassembled WGS sequence"/>
</dbReference>
<dbReference type="InterPro" id="IPR023753">
    <property type="entry name" value="FAD/NAD-binding_dom"/>
</dbReference>
<dbReference type="Gene3D" id="3.50.50.100">
    <property type="match status" value="1"/>
</dbReference>
<organism evidence="2 3">
    <name type="scientific">Mycobacterium attenuatum</name>
    <dbReference type="NCBI Taxonomy" id="2341086"/>
    <lineage>
        <taxon>Bacteria</taxon>
        <taxon>Bacillati</taxon>
        <taxon>Actinomycetota</taxon>
        <taxon>Actinomycetes</taxon>
        <taxon>Mycobacteriales</taxon>
        <taxon>Mycobacteriaceae</taxon>
        <taxon>Mycobacterium</taxon>
    </lineage>
</organism>
<evidence type="ECO:0000313" key="2">
    <source>
        <dbReference type="EMBL" id="VBA44074.1"/>
    </source>
</evidence>
<proteinExistence type="predicted"/>
<dbReference type="PRINTS" id="PR00368">
    <property type="entry name" value="FADPNR"/>
</dbReference>
<dbReference type="GO" id="GO:0070225">
    <property type="term" value="F:sulfide dehydrogenase activity"/>
    <property type="evidence" value="ECO:0007669"/>
    <property type="project" value="UniProtKB-EC"/>
</dbReference>
<accession>A0A498QH57</accession>
<reference evidence="2 3" key="1">
    <citation type="submission" date="2018-09" db="EMBL/GenBank/DDBJ databases">
        <authorList>
            <person name="Tagini F."/>
        </authorList>
    </citation>
    <scope>NUCLEOTIDE SEQUENCE [LARGE SCALE GENOMIC DNA]</scope>
    <source>
        <strain evidence="2 3">MK136</strain>
    </source>
</reference>
<evidence type="ECO:0000313" key="3">
    <source>
        <dbReference type="Proteomes" id="UP000273307"/>
    </source>
</evidence>
<name>A0A498QH57_9MYCO</name>
<keyword evidence="2" id="KW-0560">Oxidoreductase</keyword>
<dbReference type="Pfam" id="PF07992">
    <property type="entry name" value="Pyr_redox_2"/>
    <property type="match status" value="1"/>
</dbReference>
<dbReference type="PANTHER" id="PTHR43755:SF1">
    <property type="entry name" value="FAD-DEPENDENT PYRIDINE NUCLEOTIDE-DISULPHIDE OXIDOREDUCTASE"/>
    <property type="match status" value="1"/>
</dbReference>
<protein>
    <submittedName>
        <fullName evidence="2">Sulfide dehydrogenase [flavocytochrome c] flavoprotein chain</fullName>
        <ecNumber evidence="2">1.8.2.3</ecNumber>
    </submittedName>
</protein>
<dbReference type="AlphaFoldDB" id="A0A498QH57"/>
<dbReference type="InterPro" id="IPR052541">
    <property type="entry name" value="SQRD"/>
</dbReference>
<dbReference type="SUPFAM" id="SSF51905">
    <property type="entry name" value="FAD/NAD(P)-binding domain"/>
    <property type="match status" value="2"/>
</dbReference>
<dbReference type="PANTHER" id="PTHR43755">
    <property type="match status" value="1"/>
</dbReference>
<sequence length="334" mass="36303">MRGWRDEHSVPIRPTAATLAGINTITGKVAAVNPEAKTVTLTDESEISFDALVLATGSRNAIEIVPGLQRAYDEGVAVHFYAADAAAAAHRALSEFAGGNLVFLITAQPFRCPVAPYEGTLLAADLLRENGKRDRTEISLYTPEKQPMYGAGDYAGFELMDLLKTEEVEVHLEHAVERIDPDHRVIHFENGKAVDFDLLVFVPPHQPTITLDRPGWISIDTETMQTNYPGIWAIGDITTVTCPSGRPLPKAAVFAKNGGKAAAGNILKFLGKTGASDPMSGLGHCYIDTGAYSAVTGKTDFFQLPLPELHLSEPSQELEEAKQAEEMDWRACWE</sequence>
<keyword evidence="3" id="KW-1185">Reference proteome</keyword>
<gene>
    <name evidence="2" type="primary">fccB</name>
    <name evidence="2" type="ORF">LAUMK136_05431</name>
</gene>